<dbReference type="RefSeq" id="WP_236310038.1">
    <property type="nucleotide sequence ID" value="NZ_WKED01000040.1"/>
</dbReference>
<dbReference type="InterPro" id="IPR025455">
    <property type="entry name" value="DUF4276"/>
</dbReference>
<evidence type="ECO:0000313" key="2">
    <source>
        <dbReference type="Proteomes" id="UP000814003"/>
    </source>
</evidence>
<gene>
    <name evidence="1" type="ORF">GIW56_19665</name>
</gene>
<dbReference type="EMBL" id="WKED01000040">
    <property type="protein sequence ID" value="MCF5109057.1"/>
    <property type="molecule type" value="Genomic_DNA"/>
</dbReference>
<evidence type="ECO:0000313" key="1">
    <source>
        <dbReference type="EMBL" id="MCF5109057.1"/>
    </source>
</evidence>
<dbReference type="Pfam" id="PF14103">
    <property type="entry name" value="DUF4276"/>
    <property type="match status" value="1"/>
</dbReference>
<protein>
    <submittedName>
        <fullName evidence="1">DUF4276 family protein</fullName>
    </submittedName>
</protein>
<comment type="caution">
    <text evidence="1">The sequence shown here is derived from an EMBL/GenBank/DDBJ whole genome shotgun (WGS) entry which is preliminary data.</text>
</comment>
<name>A0ABS9FCG5_9PSED</name>
<reference evidence="1 2" key="1">
    <citation type="submission" date="2019-11" db="EMBL/GenBank/DDBJ databases">
        <title>Epiphytic Pseudomonas syringae from cherry orchards.</title>
        <authorList>
            <person name="Hulin M.T."/>
        </authorList>
    </citation>
    <scope>NUCLEOTIDE SEQUENCE [LARGE SCALE GENOMIC DNA]</scope>
    <source>
        <strain evidence="1 2">PA-6-5B</strain>
    </source>
</reference>
<organism evidence="1 2">
    <name type="scientific">Pseudomonas gessardii</name>
    <dbReference type="NCBI Taxonomy" id="78544"/>
    <lineage>
        <taxon>Bacteria</taxon>
        <taxon>Pseudomonadati</taxon>
        <taxon>Pseudomonadota</taxon>
        <taxon>Gammaproteobacteria</taxon>
        <taxon>Pseudomonadales</taxon>
        <taxon>Pseudomonadaceae</taxon>
        <taxon>Pseudomonas</taxon>
    </lineage>
</organism>
<dbReference type="Proteomes" id="UP000814003">
    <property type="component" value="Unassembled WGS sequence"/>
</dbReference>
<accession>A0ABS9FCG5</accession>
<sequence length="229" mass="25341">MIRVHVICEGQTEEMFVNELLLPFFFPQGIQLVPALVGKPGHKGGNFKFERLLADVRNRLLGDRTAYCTTFFDYYGLPQTFPGKEAQAAHADIRDKAAAVQDAMVAELTRLIGQDPMRRFIPFVQMYEFEALLFSDPQAFANGVDRGALSAPLGAISAQFNTPEHINNSPATAPSKRIEALMPDYQKPLMGTLAALEVGLEVMRARCALFNGWLTHLELLLVSNDTVGI</sequence>
<keyword evidence="2" id="KW-1185">Reference proteome</keyword>
<proteinExistence type="predicted"/>